<dbReference type="Proteomes" id="UP001065613">
    <property type="component" value="Chromosome"/>
</dbReference>
<organism evidence="2">
    <name type="scientific">Woronichinia naegeliana WA131</name>
    <dbReference type="NCBI Taxonomy" id="2824559"/>
    <lineage>
        <taxon>Bacteria</taxon>
        <taxon>Bacillati</taxon>
        <taxon>Cyanobacteriota</taxon>
        <taxon>Cyanophyceae</taxon>
        <taxon>Synechococcales</taxon>
        <taxon>Coelosphaeriaceae</taxon>
        <taxon>Woronichinia</taxon>
    </lineage>
</organism>
<proteinExistence type="predicted"/>
<dbReference type="Gene3D" id="3.90.1200.10">
    <property type="match status" value="1"/>
</dbReference>
<dbReference type="EMBL" id="CP073041">
    <property type="protein sequence ID" value="UXE60206.1"/>
    <property type="molecule type" value="Genomic_DNA"/>
</dbReference>
<dbReference type="InterPro" id="IPR051678">
    <property type="entry name" value="AGP_Transferase"/>
</dbReference>
<dbReference type="Pfam" id="PF01636">
    <property type="entry name" value="APH"/>
    <property type="match status" value="1"/>
</dbReference>
<sequence>MKTYLQEQRDSPVWRLSTEAKIVYLKAYHSLTKWGMEVHAYENWVAALGTQAPRSLAVLAEPIPAILLTELSGSTMDCLKLEPEQEQILWRSAGATLAQLHALPSGQWFGVPLRDGSPLAEFPETNPVNLISSSLEAWLRRGVNDNLLMADEIQTIQQALAIADVFAGEEPTPCHGDYQPRNWIVAQSGIWQGVIDFEHARWDLKMSDLGYWWDRGLRERPHLKAAFWDGYGKLGELEQRQLVIIRILGATGRVIWGRQYGDQATEKLGHCVLKELSQASIEQTS</sequence>
<dbReference type="SUPFAM" id="SSF56112">
    <property type="entry name" value="Protein kinase-like (PK-like)"/>
    <property type="match status" value="1"/>
</dbReference>
<dbReference type="InterPro" id="IPR011009">
    <property type="entry name" value="Kinase-like_dom_sf"/>
</dbReference>
<dbReference type="PANTHER" id="PTHR21310">
    <property type="entry name" value="AMINOGLYCOSIDE PHOSPHOTRANSFERASE-RELATED-RELATED"/>
    <property type="match status" value="1"/>
</dbReference>
<dbReference type="KEGG" id="wna:KA717_31990"/>
<dbReference type="AlphaFoldDB" id="A0A977PUP6"/>
<accession>A0A977PUP6</accession>
<protein>
    <submittedName>
        <fullName evidence="2">Aminoglycoside phosphotransferase family protein</fullName>
    </submittedName>
</protein>
<dbReference type="InterPro" id="IPR002575">
    <property type="entry name" value="Aminoglycoside_PTrfase"/>
</dbReference>
<reference evidence="2" key="1">
    <citation type="submission" date="2021-04" db="EMBL/GenBank/DDBJ databases">
        <title>Genome sequence of Woronichinia naegeliana from Washington state freshwater lake bloom.</title>
        <authorList>
            <person name="Dreher T.W."/>
        </authorList>
    </citation>
    <scope>NUCLEOTIDE SEQUENCE</scope>
    <source>
        <strain evidence="2">WA131</strain>
    </source>
</reference>
<gene>
    <name evidence="2" type="ORF">KA717_31990</name>
</gene>
<feature type="domain" description="Aminoglycoside phosphotransferase" evidence="1">
    <location>
        <begin position="9"/>
        <end position="238"/>
    </location>
</feature>
<evidence type="ECO:0000313" key="2">
    <source>
        <dbReference type="EMBL" id="UXE60206.1"/>
    </source>
</evidence>
<name>A0A977PUP6_9CYAN</name>
<evidence type="ECO:0000259" key="1">
    <source>
        <dbReference type="Pfam" id="PF01636"/>
    </source>
</evidence>